<dbReference type="Gene3D" id="2.40.110.10">
    <property type="entry name" value="Butyryl-CoA Dehydrogenase, subunit A, domain 2"/>
    <property type="match status" value="1"/>
</dbReference>
<dbReference type="OrthoDB" id="434771at2759"/>
<gene>
    <name evidence="9" type="ORF">M427DRAFT_433055</name>
</gene>
<comment type="subunit">
    <text evidence="3">Homodimer.</text>
</comment>
<evidence type="ECO:0000256" key="2">
    <source>
        <dbReference type="ARBA" id="ARBA00009347"/>
    </source>
</evidence>
<dbReference type="FunFam" id="2.40.110.10:FF:000002">
    <property type="entry name" value="Acyl-CoA dehydrogenase fadE12"/>
    <property type="match status" value="1"/>
</dbReference>
<dbReference type="InterPro" id="IPR037069">
    <property type="entry name" value="AcylCoA_DH/ox_N_sf"/>
</dbReference>
<dbReference type="GO" id="GO:0050660">
    <property type="term" value="F:flavin adenine dinucleotide binding"/>
    <property type="evidence" value="ECO:0007669"/>
    <property type="project" value="InterPro"/>
</dbReference>
<feature type="domain" description="Acyl-CoA oxidase/dehydrogenase middle" evidence="7">
    <location>
        <begin position="289"/>
        <end position="388"/>
    </location>
</feature>
<accession>A0A139ATL8</accession>
<dbReference type="PANTHER" id="PTHR48083">
    <property type="entry name" value="MEDIUM-CHAIN SPECIFIC ACYL-COA DEHYDROGENASE, MITOCHONDRIAL-RELATED"/>
    <property type="match status" value="1"/>
</dbReference>
<evidence type="ECO:0000313" key="10">
    <source>
        <dbReference type="Proteomes" id="UP000070544"/>
    </source>
</evidence>
<evidence type="ECO:0000313" key="9">
    <source>
        <dbReference type="EMBL" id="KXS19913.1"/>
    </source>
</evidence>
<keyword evidence="6" id="KW-0560">Oxidoreductase</keyword>
<dbReference type="SUPFAM" id="SSF56645">
    <property type="entry name" value="Acyl-CoA dehydrogenase NM domain-like"/>
    <property type="match status" value="1"/>
</dbReference>
<name>A0A139ATL8_GONPJ</name>
<comment type="cofactor">
    <cofactor evidence="1">
        <name>FAD</name>
        <dbReference type="ChEBI" id="CHEBI:57692"/>
    </cofactor>
</comment>
<evidence type="ECO:0000259" key="7">
    <source>
        <dbReference type="Pfam" id="PF02770"/>
    </source>
</evidence>
<dbReference type="Pfam" id="PF02771">
    <property type="entry name" value="Acyl-CoA_dh_N"/>
    <property type="match status" value="1"/>
</dbReference>
<dbReference type="Gene3D" id="1.10.540.10">
    <property type="entry name" value="Acyl-CoA dehydrogenase/oxidase, N-terminal domain"/>
    <property type="match status" value="1"/>
</dbReference>
<dbReference type="EMBL" id="KQ965737">
    <property type="protein sequence ID" value="KXS19913.1"/>
    <property type="molecule type" value="Genomic_DNA"/>
</dbReference>
<dbReference type="InterPro" id="IPR009100">
    <property type="entry name" value="AcylCoA_DH/oxidase_NM_dom_sf"/>
</dbReference>
<evidence type="ECO:0000256" key="4">
    <source>
        <dbReference type="ARBA" id="ARBA00022630"/>
    </source>
</evidence>
<dbReference type="STRING" id="1344416.A0A139ATL8"/>
<protein>
    <submittedName>
        <fullName evidence="9">Acyl-CoA dehydrogenase NM domain-like protein</fullName>
    </submittedName>
</protein>
<evidence type="ECO:0000256" key="5">
    <source>
        <dbReference type="ARBA" id="ARBA00022827"/>
    </source>
</evidence>
<keyword evidence="5" id="KW-0274">FAD</keyword>
<dbReference type="InterPro" id="IPR006091">
    <property type="entry name" value="Acyl-CoA_Oxase/DH_mid-dom"/>
</dbReference>
<dbReference type="InterPro" id="IPR050741">
    <property type="entry name" value="Acyl-CoA_dehydrogenase"/>
</dbReference>
<dbReference type="GO" id="GO:0033539">
    <property type="term" value="P:fatty acid beta-oxidation using acyl-CoA dehydrogenase"/>
    <property type="evidence" value="ECO:0007669"/>
    <property type="project" value="TreeGrafter"/>
</dbReference>
<keyword evidence="4" id="KW-0285">Flavoprotein</keyword>
<dbReference type="InterPro" id="IPR046373">
    <property type="entry name" value="Acyl-CoA_Oxase/DH_mid-dom_sf"/>
</dbReference>
<dbReference type="AlphaFoldDB" id="A0A139ATL8"/>
<reference evidence="9 10" key="1">
    <citation type="journal article" date="2015" name="Genome Biol. Evol.">
        <title>Phylogenomic analyses indicate that early fungi evolved digesting cell walls of algal ancestors of land plants.</title>
        <authorList>
            <person name="Chang Y."/>
            <person name="Wang S."/>
            <person name="Sekimoto S."/>
            <person name="Aerts A.L."/>
            <person name="Choi C."/>
            <person name="Clum A."/>
            <person name="LaButti K.M."/>
            <person name="Lindquist E.A."/>
            <person name="Yee Ngan C."/>
            <person name="Ohm R.A."/>
            <person name="Salamov A.A."/>
            <person name="Grigoriev I.V."/>
            <person name="Spatafora J.W."/>
            <person name="Berbee M.L."/>
        </authorList>
    </citation>
    <scope>NUCLEOTIDE SEQUENCE [LARGE SCALE GENOMIC DNA]</scope>
    <source>
        <strain evidence="9 10">JEL478</strain>
    </source>
</reference>
<keyword evidence="10" id="KW-1185">Reference proteome</keyword>
<dbReference type="GO" id="GO:0003995">
    <property type="term" value="F:acyl-CoA dehydrogenase activity"/>
    <property type="evidence" value="ECO:0007669"/>
    <property type="project" value="TreeGrafter"/>
</dbReference>
<comment type="similarity">
    <text evidence="2">Belongs to the acyl-CoA dehydrogenase family.</text>
</comment>
<evidence type="ECO:0000256" key="3">
    <source>
        <dbReference type="ARBA" id="ARBA00011738"/>
    </source>
</evidence>
<evidence type="ECO:0000259" key="8">
    <source>
        <dbReference type="Pfam" id="PF02771"/>
    </source>
</evidence>
<organism evidence="9 10">
    <name type="scientific">Gonapodya prolifera (strain JEL478)</name>
    <name type="common">Monoblepharis prolifera</name>
    <dbReference type="NCBI Taxonomy" id="1344416"/>
    <lineage>
        <taxon>Eukaryota</taxon>
        <taxon>Fungi</taxon>
        <taxon>Fungi incertae sedis</taxon>
        <taxon>Chytridiomycota</taxon>
        <taxon>Chytridiomycota incertae sedis</taxon>
        <taxon>Monoblepharidomycetes</taxon>
        <taxon>Monoblepharidales</taxon>
        <taxon>Gonapodyaceae</taxon>
        <taxon>Gonapodya</taxon>
    </lineage>
</organism>
<dbReference type="PANTHER" id="PTHR48083:SF13">
    <property type="entry name" value="ACYL-COA DEHYDROGENASE FAMILY MEMBER 11"/>
    <property type="match status" value="1"/>
</dbReference>
<sequence length="417" mass="45509">MTVDPIQDESSAVVWRLACKSIVALLEVSGSCMARMAATAHQTKPSMDRGCRMKTEIWFAGTARPRIASVSEDSAGYSIPAPGDCGRAALVAVGDADESSDPACALRVGTSSLSLYFGRDLFRKQPSHSMTTVPAKNGFGSGVWPWDYYGVGPNISDRAKQAYIRLVDFVENDCIPAEKLYEEQISKEDRFKVVPPIIEQLKAKARSLGLWNMFMTADYSKEYGIEGPGYTTLEYAIMCEVLGQSPLAPEATNCAAPDTGNMHVIARFGTPEQRQKWLVPLLNGEIRSCFAMTEPAVASSDATNISASITKDGDYYVLNGRKWWSSGFADPRCKILVFVGKSDPGNSDRHRRQTVLLVPKDTPGIKLVRNLTVLGYDAAPHGHSEVEYTNVRVHKSNLVVGEGRGFEVLQGRLGPGE</sequence>
<dbReference type="Proteomes" id="UP000070544">
    <property type="component" value="Unassembled WGS sequence"/>
</dbReference>
<proteinExistence type="inferred from homology"/>
<dbReference type="Pfam" id="PF02770">
    <property type="entry name" value="Acyl-CoA_dh_M"/>
    <property type="match status" value="1"/>
</dbReference>
<evidence type="ECO:0000256" key="6">
    <source>
        <dbReference type="ARBA" id="ARBA00023002"/>
    </source>
</evidence>
<feature type="domain" description="Acyl-CoA dehydrogenase/oxidase N-terminal" evidence="8">
    <location>
        <begin position="168"/>
        <end position="285"/>
    </location>
</feature>
<dbReference type="InterPro" id="IPR013786">
    <property type="entry name" value="AcylCoA_DH/ox_N"/>
</dbReference>
<evidence type="ECO:0000256" key="1">
    <source>
        <dbReference type="ARBA" id="ARBA00001974"/>
    </source>
</evidence>
<dbReference type="GO" id="GO:0005737">
    <property type="term" value="C:cytoplasm"/>
    <property type="evidence" value="ECO:0007669"/>
    <property type="project" value="TreeGrafter"/>
</dbReference>